<feature type="region of interest" description="Disordered" evidence="1">
    <location>
        <begin position="298"/>
        <end position="319"/>
    </location>
</feature>
<sequence length="506" mass="53467">MPAQPTHLPVLLSGRRRALLRCAVAAALAALAALLPGSVTASAEPAPESGLVAPSTYHVKPPGGRKRPERDKRLHIRYTRGESEGVGEKTGRLTMDVSGAKETLRLKQFGSGCSSTGGVRVVCKVGASYNSWADWAGALPYAAPGSKAGDRGELRMRYEAPDGHVSTATTTVVVGGPILEVRSPETVTGVRPGAETVLDLAVRNSGETTADGVALMIGGVSELTLTQRFSNCRYTGDDDAPQTAYCTFPDLRLRPGQTVVFSPGLRLRTHETLDHGSLYQTAWPLDVGPYHDVLVPDGGTAGDGPPLRPQVRSGGSGQWSDEREAWAEVRTDNPADYAAIGAHVRAAPGGEQEVRVGARADGPGDPGQGGAYNLVFTVPRGAEVVKEPMEELDEDVHEPTCRRRGAVYTCPLRVHEPGTEETLPFTLKFGENAGDGSVRLTKRKDDEPPADPDTTDHTAAVTVDLDVKYASTTASGHGLAWSVTGGLAAVVVGGGGLLLWRRRQQR</sequence>
<gene>
    <name evidence="4" type="ORF">OKJ48_00820</name>
</gene>
<reference evidence="4 5" key="1">
    <citation type="submission" date="2022-10" db="EMBL/GenBank/DDBJ databases">
        <authorList>
            <person name="Xie J."/>
            <person name="Shen N."/>
        </authorList>
    </citation>
    <scope>NUCLEOTIDE SEQUENCE [LARGE SCALE GENOMIC DNA]</scope>
    <source>
        <strain evidence="4 5">DSM 41681</strain>
    </source>
</reference>
<dbReference type="EMBL" id="JAOZYB010000001">
    <property type="protein sequence ID" value="MEB3958806.1"/>
    <property type="molecule type" value="Genomic_DNA"/>
</dbReference>
<keyword evidence="2" id="KW-0812">Transmembrane</keyword>
<proteinExistence type="predicted"/>
<keyword evidence="5" id="KW-1185">Reference proteome</keyword>
<keyword evidence="2" id="KW-1133">Transmembrane helix</keyword>
<keyword evidence="2" id="KW-0472">Membrane</keyword>
<feature type="chain" id="PRO_5045568715" evidence="3">
    <location>
        <begin position="42"/>
        <end position="506"/>
    </location>
</feature>
<evidence type="ECO:0000256" key="3">
    <source>
        <dbReference type="SAM" id="SignalP"/>
    </source>
</evidence>
<organism evidence="4 5">
    <name type="scientific">Streptomyces kunmingensis</name>
    <dbReference type="NCBI Taxonomy" id="68225"/>
    <lineage>
        <taxon>Bacteria</taxon>
        <taxon>Bacillati</taxon>
        <taxon>Actinomycetota</taxon>
        <taxon>Actinomycetes</taxon>
        <taxon>Kitasatosporales</taxon>
        <taxon>Streptomycetaceae</taxon>
        <taxon>Streptomyces</taxon>
    </lineage>
</organism>
<dbReference type="PROSITE" id="PS51318">
    <property type="entry name" value="TAT"/>
    <property type="match status" value="1"/>
</dbReference>
<evidence type="ECO:0000313" key="4">
    <source>
        <dbReference type="EMBL" id="MEB3958806.1"/>
    </source>
</evidence>
<dbReference type="Proteomes" id="UP001352223">
    <property type="component" value="Unassembled WGS sequence"/>
</dbReference>
<feature type="transmembrane region" description="Helical" evidence="2">
    <location>
        <begin position="479"/>
        <end position="500"/>
    </location>
</feature>
<accession>A0ABU6C3Q2</accession>
<evidence type="ECO:0000256" key="1">
    <source>
        <dbReference type="SAM" id="MobiDB-lite"/>
    </source>
</evidence>
<evidence type="ECO:0000313" key="5">
    <source>
        <dbReference type="Proteomes" id="UP001352223"/>
    </source>
</evidence>
<feature type="region of interest" description="Disordered" evidence="1">
    <location>
        <begin position="43"/>
        <end position="72"/>
    </location>
</feature>
<feature type="region of interest" description="Disordered" evidence="1">
    <location>
        <begin position="434"/>
        <end position="458"/>
    </location>
</feature>
<protein>
    <submittedName>
        <fullName evidence="4">Uncharacterized protein</fullName>
    </submittedName>
</protein>
<comment type="caution">
    <text evidence="4">The sequence shown here is derived from an EMBL/GenBank/DDBJ whole genome shotgun (WGS) entry which is preliminary data.</text>
</comment>
<evidence type="ECO:0000256" key="2">
    <source>
        <dbReference type="SAM" id="Phobius"/>
    </source>
</evidence>
<dbReference type="RefSeq" id="WP_324765788.1">
    <property type="nucleotide sequence ID" value="NZ_BAAATS010000022.1"/>
</dbReference>
<keyword evidence="3" id="KW-0732">Signal</keyword>
<dbReference type="InterPro" id="IPR006311">
    <property type="entry name" value="TAT_signal"/>
</dbReference>
<name>A0ABU6C3Q2_9ACTN</name>
<feature type="signal peptide" evidence="3">
    <location>
        <begin position="1"/>
        <end position="41"/>
    </location>
</feature>